<protein>
    <submittedName>
        <fullName evidence="1">Uncharacterized protein</fullName>
    </submittedName>
</protein>
<sequence length="81" mass="9435">MLHIKKPRSAALRRQLYRRCFIFWLQFGGRSFPPRGTEGPTSELPPKSRTCRPFPLAAPSTCFLRWFMFLKNATLSETMLS</sequence>
<proteinExistence type="predicted"/>
<dbReference type="Ensembl" id="ENSTMTT00000010625.1">
    <property type="protein sequence ID" value="ENSTMTP00000010279.1"/>
    <property type="gene ID" value="ENSTMTG00000007483.1"/>
</dbReference>
<dbReference type="AlphaFoldDB" id="A0A674IS48"/>
<name>A0A674IS48_9SAUR</name>
<evidence type="ECO:0000313" key="2">
    <source>
        <dbReference type="Proteomes" id="UP000472274"/>
    </source>
</evidence>
<accession>A0A674IS48</accession>
<evidence type="ECO:0000313" key="1">
    <source>
        <dbReference type="Ensembl" id="ENSTMTP00000010279.1"/>
    </source>
</evidence>
<dbReference type="InParanoid" id="A0A674IS48"/>
<organism evidence="1 2">
    <name type="scientific">Terrapene triunguis</name>
    <name type="common">Three-toed box turtle</name>
    <dbReference type="NCBI Taxonomy" id="2587831"/>
    <lineage>
        <taxon>Eukaryota</taxon>
        <taxon>Metazoa</taxon>
        <taxon>Chordata</taxon>
        <taxon>Craniata</taxon>
        <taxon>Vertebrata</taxon>
        <taxon>Euteleostomi</taxon>
        <taxon>Archelosauria</taxon>
        <taxon>Testudinata</taxon>
        <taxon>Testudines</taxon>
        <taxon>Cryptodira</taxon>
        <taxon>Durocryptodira</taxon>
        <taxon>Testudinoidea</taxon>
        <taxon>Emydidae</taxon>
        <taxon>Terrapene</taxon>
    </lineage>
</organism>
<reference evidence="1" key="2">
    <citation type="submission" date="2025-09" db="UniProtKB">
        <authorList>
            <consortium name="Ensembl"/>
        </authorList>
    </citation>
    <scope>IDENTIFICATION</scope>
</reference>
<dbReference type="Proteomes" id="UP000472274">
    <property type="component" value="Unplaced"/>
</dbReference>
<keyword evidence="2" id="KW-1185">Reference proteome</keyword>
<reference evidence="1" key="1">
    <citation type="submission" date="2025-08" db="UniProtKB">
        <authorList>
            <consortium name="Ensembl"/>
        </authorList>
    </citation>
    <scope>IDENTIFICATION</scope>
</reference>